<protein>
    <submittedName>
        <fullName evidence="1">Uncharacterized protein</fullName>
    </submittedName>
</protein>
<organism evidence="1 2">
    <name type="scientific">Mycena venus</name>
    <dbReference type="NCBI Taxonomy" id="2733690"/>
    <lineage>
        <taxon>Eukaryota</taxon>
        <taxon>Fungi</taxon>
        <taxon>Dikarya</taxon>
        <taxon>Basidiomycota</taxon>
        <taxon>Agaricomycotina</taxon>
        <taxon>Agaricomycetes</taxon>
        <taxon>Agaricomycetidae</taxon>
        <taxon>Agaricales</taxon>
        <taxon>Marasmiineae</taxon>
        <taxon>Mycenaceae</taxon>
        <taxon>Mycena</taxon>
    </lineage>
</organism>
<name>A0A8H6XQL7_9AGAR</name>
<keyword evidence="2" id="KW-1185">Reference proteome</keyword>
<dbReference type="EMBL" id="JACAZI010000013">
    <property type="protein sequence ID" value="KAF7345683.1"/>
    <property type="molecule type" value="Genomic_DNA"/>
</dbReference>
<reference evidence="1" key="1">
    <citation type="submission" date="2020-05" db="EMBL/GenBank/DDBJ databases">
        <title>Mycena genomes resolve the evolution of fungal bioluminescence.</title>
        <authorList>
            <person name="Tsai I.J."/>
        </authorList>
    </citation>
    <scope>NUCLEOTIDE SEQUENCE</scope>
    <source>
        <strain evidence="1">CCC161011</strain>
    </source>
</reference>
<comment type="caution">
    <text evidence="1">The sequence shown here is derived from an EMBL/GenBank/DDBJ whole genome shotgun (WGS) entry which is preliminary data.</text>
</comment>
<gene>
    <name evidence="1" type="ORF">MVEN_01588100</name>
</gene>
<evidence type="ECO:0000313" key="1">
    <source>
        <dbReference type="EMBL" id="KAF7345683.1"/>
    </source>
</evidence>
<sequence>MKSTPNILCSLNPTDTANAVIALEAWCNDGGIVPGGFNAFAIVNGVQAYVYSYGPGSNPCSNVEYSWAQQAWELSFYTEGTQFKKRGVRFADTGVFSDYRQFPCGETRIHQPRAGSLSFRPYTTHNRRIGSCLVAHVSTSKTAIISGCQGLCAVSEA</sequence>
<dbReference type="Proteomes" id="UP000620124">
    <property type="component" value="Unassembled WGS sequence"/>
</dbReference>
<evidence type="ECO:0000313" key="2">
    <source>
        <dbReference type="Proteomes" id="UP000620124"/>
    </source>
</evidence>
<dbReference type="OrthoDB" id="2995962at2759"/>
<dbReference type="AlphaFoldDB" id="A0A8H6XQL7"/>
<proteinExistence type="predicted"/>
<accession>A0A8H6XQL7</accession>